<comment type="similarity">
    <text evidence="1 6">Belongs to the VPS36 family.</text>
</comment>
<organism evidence="8 9">
    <name type="scientific">Physocladia obscura</name>
    <dbReference type="NCBI Taxonomy" id="109957"/>
    <lineage>
        <taxon>Eukaryota</taxon>
        <taxon>Fungi</taxon>
        <taxon>Fungi incertae sedis</taxon>
        <taxon>Chytridiomycota</taxon>
        <taxon>Chytridiomycota incertae sedis</taxon>
        <taxon>Chytridiomycetes</taxon>
        <taxon>Chytridiales</taxon>
        <taxon>Chytriomycetaceae</taxon>
        <taxon>Physocladia</taxon>
    </lineage>
</organism>
<dbReference type="PANTHER" id="PTHR13128:SF12">
    <property type="entry name" value="VACUOLAR PROTEIN-SORTING-ASSOCIATED PROTEIN 36"/>
    <property type="match status" value="1"/>
</dbReference>
<comment type="caution">
    <text evidence="8">The sequence shown here is derived from an EMBL/GenBank/DDBJ whole genome shotgun (WGS) entry which is preliminary data.</text>
</comment>
<gene>
    <name evidence="8" type="primary">VPS36</name>
    <name evidence="8" type="ORF">HK100_004285</name>
</gene>
<accession>A0AAD5ST15</accession>
<protein>
    <recommendedName>
        <fullName evidence="2 6">Vacuolar protein-sorting-associated protein 36</fullName>
    </recommendedName>
    <alternativeName>
        <fullName evidence="6">ESCRT-II complex subunit VPS36</fullName>
    </alternativeName>
</protein>
<dbReference type="Gene3D" id="6.10.140.260">
    <property type="match status" value="1"/>
</dbReference>
<evidence type="ECO:0000256" key="4">
    <source>
        <dbReference type="ARBA" id="ARBA00022490"/>
    </source>
</evidence>
<evidence type="ECO:0000256" key="1">
    <source>
        <dbReference type="ARBA" id="ARBA00009697"/>
    </source>
</evidence>
<comment type="function">
    <text evidence="6">Component of the ESCRT-II complex (endosomal sorting complex required for transport II), which is required for multivesicular body (MVB) formation and sorting of endosomal cargo proteins into MVBs.</text>
</comment>
<reference evidence="8" key="1">
    <citation type="submission" date="2020-05" db="EMBL/GenBank/DDBJ databases">
        <title>Phylogenomic resolution of chytrid fungi.</title>
        <authorList>
            <person name="Stajich J.E."/>
            <person name="Amses K."/>
            <person name="Simmons R."/>
            <person name="Seto K."/>
            <person name="Myers J."/>
            <person name="Bonds A."/>
            <person name="Quandt C.A."/>
            <person name="Barry K."/>
            <person name="Liu P."/>
            <person name="Grigoriev I."/>
            <person name="Longcore J.E."/>
            <person name="James T.Y."/>
        </authorList>
    </citation>
    <scope>NUCLEOTIDE SEQUENCE</scope>
    <source>
        <strain evidence="8">JEL0513</strain>
    </source>
</reference>
<dbReference type="Gene3D" id="1.10.10.10">
    <property type="entry name" value="Winged helix-like DNA-binding domain superfamily/Winged helix DNA-binding domain"/>
    <property type="match status" value="1"/>
</dbReference>
<dbReference type="Pfam" id="PF11605">
    <property type="entry name" value="Vps36_ESCRT-II"/>
    <property type="match status" value="1"/>
</dbReference>
<dbReference type="InterPro" id="IPR040608">
    <property type="entry name" value="Snf8/Vps36"/>
</dbReference>
<dbReference type="Pfam" id="PF04157">
    <property type="entry name" value="EAP30"/>
    <property type="match status" value="1"/>
</dbReference>
<keyword evidence="9" id="KW-1185">Reference proteome</keyword>
<dbReference type="SUPFAM" id="SSF50729">
    <property type="entry name" value="PH domain-like"/>
    <property type="match status" value="1"/>
</dbReference>
<dbReference type="InterPro" id="IPR036388">
    <property type="entry name" value="WH-like_DNA-bd_sf"/>
</dbReference>
<evidence type="ECO:0000313" key="9">
    <source>
        <dbReference type="Proteomes" id="UP001211907"/>
    </source>
</evidence>
<dbReference type="GO" id="GO:0043328">
    <property type="term" value="P:protein transport to vacuole involved in ubiquitin-dependent protein catabolic process via the multivesicular body sorting pathway"/>
    <property type="evidence" value="ECO:0007669"/>
    <property type="project" value="UniProtKB-UniRule"/>
</dbReference>
<evidence type="ECO:0000313" key="8">
    <source>
        <dbReference type="EMBL" id="KAJ3102935.1"/>
    </source>
</evidence>
<dbReference type="InterPro" id="IPR037855">
    <property type="entry name" value="Vps36"/>
</dbReference>
<dbReference type="FunFam" id="1.10.10.10:FF:000416">
    <property type="entry name" value="Vacuolar protein-sorting-associated protein 36"/>
    <property type="match status" value="1"/>
</dbReference>
<dbReference type="GO" id="GO:0000814">
    <property type="term" value="C:ESCRT II complex"/>
    <property type="evidence" value="ECO:0007669"/>
    <property type="project" value="UniProtKB-UniRule"/>
</dbReference>
<dbReference type="InterPro" id="IPR011993">
    <property type="entry name" value="PH-like_dom_sf"/>
</dbReference>
<dbReference type="AlphaFoldDB" id="A0AAD5ST15"/>
<dbReference type="GO" id="GO:0031902">
    <property type="term" value="C:late endosome membrane"/>
    <property type="evidence" value="ECO:0007669"/>
    <property type="project" value="UniProtKB-UniRule"/>
</dbReference>
<dbReference type="GO" id="GO:0032266">
    <property type="term" value="F:phosphatidylinositol-3-phosphate binding"/>
    <property type="evidence" value="ECO:0007669"/>
    <property type="project" value="UniProtKB-UniRule"/>
</dbReference>
<keyword evidence="6" id="KW-0967">Endosome</keyword>
<evidence type="ECO:0000256" key="3">
    <source>
        <dbReference type="ARBA" id="ARBA00022448"/>
    </source>
</evidence>
<evidence type="ECO:0000256" key="2">
    <source>
        <dbReference type="ARBA" id="ARBA00017953"/>
    </source>
</evidence>
<dbReference type="Proteomes" id="UP001211907">
    <property type="component" value="Unassembled WGS sequence"/>
</dbReference>
<proteinExistence type="inferred from homology"/>
<evidence type="ECO:0000259" key="7">
    <source>
        <dbReference type="PROSITE" id="PS51495"/>
    </source>
</evidence>
<dbReference type="InterPro" id="IPR036390">
    <property type="entry name" value="WH_DNA-bd_sf"/>
</dbReference>
<dbReference type="PANTHER" id="PTHR13128">
    <property type="entry name" value="VACUOLAR PROTEIN-SORTING-ASSOCIATED PROTEIN 36"/>
    <property type="match status" value="1"/>
</dbReference>
<dbReference type="SUPFAM" id="SSF46785">
    <property type="entry name" value="Winged helix' DNA-binding domain"/>
    <property type="match status" value="1"/>
</dbReference>
<dbReference type="GO" id="GO:0043130">
    <property type="term" value="F:ubiquitin binding"/>
    <property type="evidence" value="ECO:0007669"/>
    <property type="project" value="UniProtKB-UniRule"/>
</dbReference>
<comment type="subunit">
    <text evidence="6">Component of the endosomal sorting complex required for transport II (ESCRT-II).</text>
</comment>
<comment type="subcellular location">
    <subcellularLocation>
        <location evidence="6">Cytoplasm</location>
    </subcellularLocation>
    <subcellularLocation>
        <location evidence="6">Endosome</location>
    </subcellularLocation>
</comment>
<sequence length="537" mass="57424">MSEPQGWTALALDSARRPILEADEVLLLRQGGVGLYAGATRLAEFDSGVVWATDRRLLWLSDGPNSENNQKNESGFVSVNRSASALALPLSSVVSVTAAGGRTLFKASPKIVLAVAVTAPTQIQSQTTQSRQSQLQQETTTWICSVCDGINSLSTSNICSECGVARIASIPVASTNARKLAAKPASEKGCPVCTFINHNDVHFCELCEYPFDTASAASSATRASTSQISLAVPPGQLNSASNNTPADTHIIKLSFRAGGTSDFLRVLQTQIDAKEWEKKDVAKVSALQQLQANQSTVGPTLSSAAGGITGIIKKVDESNQILDNTISTSFQDLDSLMSKASEMVKLAESITTRLNSAATAKGGSFGDVMSIENPELVAFRSFLVDLGIPSPVTKEMTGDAYTQEVCKELSEFLAKVLKHRYNGIIALTDLYCIFNRARGVMSLISPQDLQKSAALFETLGLPFRMRKFDSGLQVVHSSDYSDDAVATRILTHLRRLTFDAESKSGRTGEVSDVVGITSMDIAAWEGVSIILAKELLL</sequence>
<evidence type="ECO:0000256" key="5">
    <source>
        <dbReference type="ARBA" id="ARBA00022927"/>
    </source>
</evidence>
<dbReference type="Gene3D" id="2.30.29.30">
    <property type="entry name" value="Pleckstrin-homology domain (PH domain)/Phosphotyrosine-binding domain (PTB)"/>
    <property type="match status" value="2"/>
</dbReference>
<dbReference type="PROSITE" id="PS51495">
    <property type="entry name" value="GLUE"/>
    <property type="match status" value="1"/>
</dbReference>
<dbReference type="InterPro" id="IPR021648">
    <property type="entry name" value="GLUE_dom"/>
</dbReference>
<keyword evidence="5 6" id="KW-0653">Protein transport</keyword>
<feature type="domain" description="GLUE N-terminal" evidence="7">
    <location>
        <begin position="10"/>
        <end position="283"/>
    </location>
</feature>
<dbReference type="EMBL" id="JADGJH010002134">
    <property type="protein sequence ID" value="KAJ3102935.1"/>
    <property type="molecule type" value="Genomic_DNA"/>
</dbReference>
<feature type="non-terminal residue" evidence="8">
    <location>
        <position position="1"/>
    </location>
</feature>
<name>A0AAD5ST15_9FUNG</name>
<keyword evidence="3 6" id="KW-0813">Transport</keyword>
<keyword evidence="4 6" id="KW-0963">Cytoplasm</keyword>
<evidence type="ECO:0000256" key="6">
    <source>
        <dbReference type="RuleBase" id="RU367095"/>
    </source>
</evidence>